<organism evidence="4 5">
    <name type="scientific">Xanthocytophaga flava</name>
    <dbReference type="NCBI Taxonomy" id="3048013"/>
    <lineage>
        <taxon>Bacteria</taxon>
        <taxon>Pseudomonadati</taxon>
        <taxon>Bacteroidota</taxon>
        <taxon>Cytophagia</taxon>
        <taxon>Cytophagales</taxon>
        <taxon>Rhodocytophagaceae</taxon>
        <taxon>Xanthocytophaga</taxon>
    </lineage>
</organism>
<dbReference type="PANTHER" id="PTHR24198">
    <property type="entry name" value="ANKYRIN REPEAT AND PROTEIN KINASE DOMAIN-CONTAINING PROTEIN"/>
    <property type="match status" value="1"/>
</dbReference>
<dbReference type="PROSITE" id="PS50297">
    <property type="entry name" value="ANK_REP_REGION"/>
    <property type="match status" value="1"/>
</dbReference>
<dbReference type="InterPro" id="IPR002110">
    <property type="entry name" value="Ankyrin_rpt"/>
</dbReference>
<accession>A0AAE3U875</accession>
<dbReference type="SUPFAM" id="SSF48403">
    <property type="entry name" value="Ankyrin repeat"/>
    <property type="match status" value="1"/>
</dbReference>
<dbReference type="PROSITE" id="PS50088">
    <property type="entry name" value="ANK_REPEAT"/>
    <property type="match status" value="1"/>
</dbReference>
<protein>
    <submittedName>
        <fullName evidence="4">Ankyrin repeat domain-containing protein</fullName>
    </submittedName>
</protein>
<gene>
    <name evidence="4" type="ORF">QNI16_10455</name>
</gene>
<dbReference type="InterPro" id="IPR036770">
    <property type="entry name" value="Ankyrin_rpt-contain_sf"/>
</dbReference>
<name>A0AAE3U875_9BACT</name>
<evidence type="ECO:0000256" key="3">
    <source>
        <dbReference type="PROSITE-ProRule" id="PRU00023"/>
    </source>
</evidence>
<proteinExistence type="predicted"/>
<dbReference type="AlphaFoldDB" id="A0AAE3U875"/>
<feature type="repeat" description="ANK" evidence="3">
    <location>
        <begin position="79"/>
        <end position="107"/>
    </location>
</feature>
<dbReference type="PANTHER" id="PTHR24198:SF165">
    <property type="entry name" value="ANKYRIN REPEAT-CONTAINING PROTEIN-RELATED"/>
    <property type="match status" value="1"/>
</dbReference>
<sequence>MLFLSKKEKQEGRSLLEYIENLQVDKVKELLDSGVKPIRKRSLFQSLPSPLVRSAFVQSLELVRLLLSYHAPVNEIDKSGITALDMACLGEQIDMIQLLLEKGADVSFFFKRIYPADNALFYGNEKIIKLLLSYGANPSKVLKAHYFRMPLAVVTLMIEASDSVPQDILEFWESEKELEKKYGKA</sequence>
<dbReference type="RefSeq" id="WP_313977998.1">
    <property type="nucleotide sequence ID" value="NZ_JASJOS010000004.1"/>
</dbReference>
<reference evidence="4" key="1">
    <citation type="submission" date="2023-05" db="EMBL/GenBank/DDBJ databases">
        <authorList>
            <person name="Zhang X."/>
        </authorList>
    </citation>
    <scope>NUCLEOTIDE SEQUENCE</scope>
    <source>
        <strain evidence="4">YF14B1</strain>
    </source>
</reference>
<dbReference type="EMBL" id="JASJOS010000004">
    <property type="protein sequence ID" value="MDJ1480903.1"/>
    <property type="molecule type" value="Genomic_DNA"/>
</dbReference>
<comment type="caution">
    <text evidence="4">The sequence shown here is derived from an EMBL/GenBank/DDBJ whole genome shotgun (WGS) entry which is preliminary data.</text>
</comment>
<keyword evidence="1" id="KW-0677">Repeat</keyword>
<evidence type="ECO:0000313" key="4">
    <source>
        <dbReference type="EMBL" id="MDJ1480903.1"/>
    </source>
</evidence>
<evidence type="ECO:0000256" key="2">
    <source>
        <dbReference type="ARBA" id="ARBA00023043"/>
    </source>
</evidence>
<evidence type="ECO:0000313" key="5">
    <source>
        <dbReference type="Proteomes" id="UP001241110"/>
    </source>
</evidence>
<dbReference type="Pfam" id="PF12796">
    <property type="entry name" value="Ank_2"/>
    <property type="match status" value="1"/>
</dbReference>
<dbReference type="SMART" id="SM00248">
    <property type="entry name" value="ANK"/>
    <property type="match status" value="3"/>
</dbReference>
<keyword evidence="2 3" id="KW-0040">ANK repeat</keyword>
<evidence type="ECO:0000256" key="1">
    <source>
        <dbReference type="ARBA" id="ARBA00022737"/>
    </source>
</evidence>
<dbReference type="Proteomes" id="UP001241110">
    <property type="component" value="Unassembled WGS sequence"/>
</dbReference>
<dbReference type="Gene3D" id="1.25.40.20">
    <property type="entry name" value="Ankyrin repeat-containing domain"/>
    <property type="match status" value="1"/>
</dbReference>